<proteinExistence type="predicted"/>
<dbReference type="Proteomes" id="UP000789702">
    <property type="component" value="Unassembled WGS sequence"/>
</dbReference>
<feature type="non-terminal residue" evidence="1">
    <location>
        <position position="1"/>
    </location>
</feature>
<organism evidence="1 2">
    <name type="scientific">Dentiscutata heterogama</name>
    <dbReference type="NCBI Taxonomy" id="1316150"/>
    <lineage>
        <taxon>Eukaryota</taxon>
        <taxon>Fungi</taxon>
        <taxon>Fungi incertae sedis</taxon>
        <taxon>Mucoromycota</taxon>
        <taxon>Glomeromycotina</taxon>
        <taxon>Glomeromycetes</taxon>
        <taxon>Diversisporales</taxon>
        <taxon>Gigasporaceae</taxon>
        <taxon>Dentiscutata</taxon>
    </lineage>
</organism>
<reference evidence="1" key="1">
    <citation type="submission" date="2021-06" db="EMBL/GenBank/DDBJ databases">
        <authorList>
            <person name="Kallberg Y."/>
            <person name="Tangrot J."/>
            <person name="Rosling A."/>
        </authorList>
    </citation>
    <scope>NUCLEOTIDE SEQUENCE</scope>
    <source>
        <strain evidence="1">IL203A</strain>
    </source>
</reference>
<keyword evidence="2" id="KW-1185">Reference proteome</keyword>
<evidence type="ECO:0000313" key="2">
    <source>
        <dbReference type="Proteomes" id="UP000789702"/>
    </source>
</evidence>
<gene>
    <name evidence="1" type="ORF">DHETER_LOCUS11603</name>
</gene>
<comment type="caution">
    <text evidence="1">The sequence shown here is derived from an EMBL/GenBank/DDBJ whole genome shotgun (WGS) entry which is preliminary data.</text>
</comment>
<evidence type="ECO:0000313" key="1">
    <source>
        <dbReference type="EMBL" id="CAG8697896.1"/>
    </source>
</evidence>
<name>A0ACA9P8Z6_9GLOM</name>
<sequence>SKYIAQTARALSYIHQKHVIHRDIKPENLLIDLNDEIKIADFGWSHKTFCGTLDYFPPEMIESKDHNEKIDLWSLGVLCCELLTSTAPFEETGHTATYK</sequence>
<dbReference type="EMBL" id="CAJVPU010025903">
    <property type="protein sequence ID" value="CAG8697896.1"/>
    <property type="molecule type" value="Genomic_DNA"/>
</dbReference>
<protein>
    <submittedName>
        <fullName evidence="1">3256_t:CDS:1</fullName>
    </submittedName>
</protein>
<accession>A0ACA9P8Z6</accession>